<evidence type="ECO:0000259" key="1">
    <source>
        <dbReference type="Pfam" id="PF18914"/>
    </source>
</evidence>
<feature type="domain" description="DUF5666" evidence="1">
    <location>
        <begin position="199"/>
        <end position="251"/>
    </location>
</feature>
<sequence length="478" mass="51128">DARVWFTFDDSRKAELLLNQSNERTDEVMAMLRAGKPIPGNVLSALRERNARAVRILEDHPDELALLARVREQSAEQEDLLLVLWGDLAESARDDYAEVVATLHNVQLRTSGTPGSVSPDDLAAGVIHISGSAELAAEGVWLLGGVEVRIDLRTRGDNELEPGQMVRVVAARGSDGRLLALEVTAVSDGPPDQQYIVSGTLEDVGDGEVVIAGQRIAITARTLLKLRLQRGQQVEIRVDDIDGQAVASSVEGSAGDTDEAASALLAYEGIIEGAVSTDEVRNDWVVGGQQFTVTPSTEIDARGGVLAEGARARMEAVVEDGDVIAKRVVIIADAEDAGEDIVRIEGVLEAGDDESWTVSGIEVVAPAEAETPEVGSLVTLEGRLIDDHLVLEKLVTTFTPGRSGLALIRGTIRRIEESGAWQIGLLRVEIPDETVVLGEPQVGSRVFIWGSRDDEGALQAVYVNILTRTTVVPPASDE</sequence>
<dbReference type="AlphaFoldDB" id="A0A0F9CTD1"/>
<evidence type="ECO:0000313" key="2">
    <source>
        <dbReference type="EMBL" id="KKL52688.1"/>
    </source>
</evidence>
<feature type="domain" description="DUF5666" evidence="1">
    <location>
        <begin position="268"/>
        <end position="328"/>
    </location>
</feature>
<dbReference type="Pfam" id="PF18914">
    <property type="entry name" value="DUF5666"/>
    <property type="match status" value="4"/>
</dbReference>
<feature type="non-terminal residue" evidence="2">
    <location>
        <position position="1"/>
    </location>
</feature>
<dbReference type="InterPro" id="IPR043724">
    <property type="entry name" value="DUF5666"/>
</dbReference>
<protein>
    <recommendedName>
        <fullName evidence="1">DUF5666 domain-containing protein</fullName>
    </recommendedName>
</protein>
<accession>A0A0F9CTD1</accession>
<dbReference type="EMBL" id="LAZR01031804">
    <property type="protein sequence ID" value="KKL52688.1"/>
    <property type="molecule type" value="Genomic_DNA"/>
</dbReference>
<gene>
    <name evidence="2" type="ORF">LCGC14_2282950</name>
</gene>
<feature type="domain" description="DUF5666" evidence="1">
    <location>
        <begin position="409"/>
        <end position="463"/>
    </location>
</feature>
<name>A0A0F9CTD1_9ZZZZ</name>
<reference evidence="2" key="1">
    <citation type="journal article" date="2015" name="Nature">
        <title>Complex archaea that bridge the gap between prokaryotes and eukaryotes.</title>
        <authorList>
            <person name="Spang A."/>
            <person name="Saw J.H."/>
            <person name="Jorgensen S.L."/>
            <person name="Zaremba-Niedzwiedzka K."/>
            <person name="Martijn J."/>
            <person name="Lind A.E."/>
            <person name="van Eijk R."/>
            <person name="Schleper C."/>
            <person name="Guy L."/>
            <person name="Ettema T.J."/>
        </authorList>
    </citation>
    <scope>NUCLEOTIDE SEQUENCE</scope>
</reference>
<feature type="domain" description="DUF5666" evidence="1">
    <location>
        <begin position="139"/>
        <end position="183"/>
    </location>
</feature>
<comment type="caution">
    <text evidence="2">The sequence shown here is derived from an EMBL/GenBank/DDBJ whole genome shotgun (WGS) entry which is preliminary data.</text>
</comment>
<organism evidence="2">
    <name type="scientific">marine sediment metagenome</name>
    <dbReference type="NCBI Taxonomy" id="412755"/>
    <lineage>
        <taxon>unclassified sequences</taxon>
        <taxon>metagenomes</taxon>
        <taxon>ecological metagenomes</taxon>
    </lineage>
</organism>
<proteinExistence type="predicted"/>